<dbReference type="PANTHER" id="PTHR35192">
    <property type="entry name" value="PROTEIN, PUTATIVE-RELATED"/>
    <property type="match status" value="1"/>
</dbReference>
<reference evidence="2 3" key="1">
    <citation type="submission" date="2019-02" db="EMBL/GenBank/DDBJ databases">
        <title>Genome sequencing of the rare red list fungi Hericium alpestre (H. flagellum).</title>
        <authorList>
            <person name="Buettner E."/>
            <person name="Kellner H."/>
        </authorList>
    </citation>
    <scope>NUCLEOTIDE SEQUENCE [LARGE SCALE GENOMIC DNA]</scope>
    <source>
        <strain evidence="2 3">DSM 108284</strain>
    </source>
</reference>
<keyword evidence="3" id="KW-1185">Reference proteome</keyword>
<accession>A0A4Y9ZKN7</accession>
<gene>
    <name evidence="2" type="ORF">EWM64_g9548</name>
</gene>
<feature type="domain" description="Protein CPL1-like" evidence="1">
    <location>
        <begin position="2"/>
        <end position="66"/>
    </location>
</feature>
<organism evidence="2 3">
    <name type="scientific">Hericium alpestre</name>
    <dbReference type="NCBI Taxonomy" id="135208"/>
    <lineage>
        <taxon>Eukaryota</taxon>
        <taxon>Fungi</taxon>
        <taxon>Dikarya</taxon>
        <taxon>Basidiomycota</taxon>
        <taxon>Agaricomycotina</taxon>
        <taxon>Agaricomycetes</taxon>
        <taxon>Russulales</taxon>
        <taxon>Hericiaceae</taxon>
        <taxon>Hericium</taxon>
    </lineage>
</organism>
<proteinExistence type="predicted"/>
<protein>
    <recommendedName>
        <fullName evidence="1">Protein CPL1-like domain-containing protein</fullName>
    </recommendedName>
</protein>
<sequence>AWECVDTISDLESCGGCTLPLTPYTPLGTDCTAIPGVADVSCLSGSCIVHRCLPGYVCSADSSECVRQHVPFAASFVAKEWQSEDSAMKYGLEHVPLKH</sequence>
<dbReference type="PANTHER" id="PTHR35192:SF2">
    <property type="entry name" value="APPLE DOMAIN-CONTAINING PROTEIN"/>
    <property type="match status" value="1"/>
</dbReference>
<dbReference type="AlphaFoldDB" id="A0A4Y9ZKN7"/>
<feature type="non-terminal residue" evidence="2">
    <location>
        <position position="1"/>
    </location>
</feature>
<evidence type="ECO:0000313" key="3">
    <source>
        <dbReference type="Proteomes" id="UP000298061"/>
    </source>
</evidence>
<comment type="caution">
    <text evidence="2">The sequence shown here is derived from an EMBL/GenBank/DDBJ whole genome shotgun (WGS) entry which is preliminary data.</text>
</comment>
<dbReference type="OrthoDB" id="3252479at2759"/>
<dbReference type="Pfam" id="PF21671">
    <property type="entry name" value="CPL1-like"/>
    <property type="match status" value="1"/>
</dbReference>
<dbReference type="EMBL" id="SFCI01002065">
    <property type="protein sequence ID" value="TFY74463.1"/>
    <property type="molecule type" value="Genomic_DNA"/>
</dbReference>
<dbReference type="InterPro" id="IPR038955">
    <property type="entry name" value="PriA/CPL1_fungi"/>
</dbReference>
<dbReference type="Proteomes" id="UP000298061">
    <property type="component" value="Unassembled WGS sequence"/>
</dbReference>
<dbReference type="InterPro" id="IPR048661">
    <property type="entry name" value="CPL1-like"/>
</dbReference>
<evidence type="ECO:0000259" key="1">
    <source>
        <dbReference type="Pfam" id="PF21671"/>
    </source>
</evidence>
<name>A0A4Y9ZKN7_9AGAM</name>
<dbReference type="STRING" id="135208.A0A4Y9ZKN7"/>
<evidence type="ECO:0000313" key="2">
    <source>
        <dbReference type="EMBL" id="TFY74463.1"/>
    </source>
</evidence>